<gene>
    <name evidence="2" type="ORF">PRUPE_2G076500</name>
</gene>
<protein>
    <submittedName>
        <fullName evidence="2">Uncharacterized protein</fullName>
    </submittedName>
</protein>
<dbReference type="Gramene" id="ONI21626">
    <property type="protein sequence ID" value="ONI21626"/>
    <property type="gene ID" value="PRUPE_2G076500"/>
</dbReference>
<sequence length="104" mass="11657">MSMPLEHDYIGLTETSSMERSSEKISSSWSAITVSEYSSSKLIFNNISDPFGFAVKRKSDGQVLFNSSSDPKDPYGELVFKDQYLEISTVFKDPTSAQLVEQQD</sequence>
<evidence type="ECO:0000313" key="3">
    <source>
        <dbReference type="Proteomes" id="UP000006882"/>
    </source>
</evidence>
<accession>A0A251QCQ1</accession>
<reference evidence="2 3" key="1">
    <citation type="journal article" date="2013" name="Nat. Genet.">
        <title>The high-quality draft genome of peach (Prunus persica) identifies unique patterns of genetic diversity, domestication and genome evolution.</title>
        <authorList>
            <consortium name="International Peach Genome Initiative"/>
            <person name="Verde I."/>
            <person name="Abbott A.G."/>
            <person name="Scalabrin S."/>
            <person name="Jung S."/>
            <person name="Shu S."/>
            <person name="Marroni F."/>
            <person name="Zhebentyayeva T."/>
            <person name="Dettori M.T."/>
            <person name="Grimwood J."/>
            <person name="Cattonaro F."/>
            <person name="Zuccolo A."/>
            <person name="Rossini L."/>
            <person name="Jenkins J."/>
            <person name="Vendramin E."/>
            <person name="Meisel L.A."/>
            <person name="Decroocq V."/>
            <person name="Sosinski B."/>
            <person name="Prochnik S."/>
            <person name="Mitros T."/>
            <person name="Policriti A."/>
            <person name="Cipriani G."/>
            <person name="Dondini L."/>
            <person name="Ficklin S."/>
            <person name="Goodstein D.M."/>
            <person name="Xuan P."/>
            <person name="Del Fabbro C."/>
            <person name="Aramini V."/>
            <person name="Copetti D."/>
            <person name="Gonzalez S."/>
            <person name="Horner D.S."/>
            <person name="Falchi R."/>
            <person name="Lucas S."/>
            <person name="Mica E."/>
            <person name="Maldonado J."/>
            <person name="Lazzari B."/>
            <person name="Bielenberg D."/>
            <person name="Pirona R."/>
            <person name="Miculan M."/>
            <person name="Barakat A."/>
            <person name="Testolin R."/>
            <person name="Stella A."/>
            <person name="Tartarini S."/>
            <person name="Tonutti P."/>
            <person name="Arus P."/>
            <person name="Orellana A."/>
            <person name="Wells C."/>
            <person name="Main D."/>
            <person name="Vizzotto G."/>
            <person name="Silva H."/>
            <person name="Salamini F."/>
            <person name="Schmutz J."/>
            <person name="Morgante M."/>
            <person name="Rokhsar D.S."/>
        </authorList>
    </citation>
    <scope>NUCLEOTIDE SEQUENCE [LARGE SCALE GENOMIC DNA]</scope>
    <source>
        <strain evidence="3">cv. Nemared</strain>
    </source>
</reference>
<feature type="region of interest" description="Disordered" evidence="1">
    <location>
        <begin position="1"/>
        <end position="22"/>
    </location>
</feature>
<keyword evidence="3" id="KW-1185">Reference proteome</keyword>
<dbReference type="STRING" id="3760.A0A251QCQ1"/>
<dbReference type="AlphaFoldDB" id="A0A251QCQ1"/>
<evidence type="ECO:0000256" key="1">
    <source>
        <dbReference type="SAM" id="MobiDB-lite"/>
    </source>
</evidence>
<name>A0A251QCQ1_PRUPE</name>
<evidence type="ECO:0000313" key="2">
    <source>
        <dbReference type="EMBL" id="ONI21626.1"/>
    </source>
</evidence>
<dbReference type="Gene3D" id="2.60.40.1760">
    <property type="entry name" value="glycosyl hydrolase (family 31)"/>
    <property type="match status" value="1"/>
</dbReference>
<dbReference type="EMBL" id="CM007652">
    <property type="protein sequence ID" value="ONI21626.1"/>
    <property type="molecule type" value="Genomic_DNA"/>
</dbReference>
<organism evidence="2 3">
    <name type="scientific">Prunus persica</name>
    <name type="common">Peach</name>
    <name type="synonym">Amygdalus persica</name>
    <dbReference type="NCBI Taxonomy" id="3760"/>
    <lineage>
        <taxon>Eukaryota</taxon>
        <taxon>Viridiplantae</taxon>
        <taxon>Streptophyta</taxon>
        <taxon>Embryophyta</taxon>
        <taxon>Tracheophyta</taxon>
        <taxon>Spermatophyta</taxon>
        <taxon>Magnoliopsida</taxon>
        <taxon>eudicotyledons</taxon>
        <taxon>Gunneridae</taxon>
        <taxon>Pentapetalae</taxon>
        <taxon>rosids</taxon>
        <taxon>fabids</taxon>
        <taxon>Rosales</taxon>
        <taxon>Rosaceae</taxon>
        <taxon>Amygdaloideae</taxon>
        <taxon>Amygdaleae</taxon>
        <taxon>Prunus</taxon>
    </lineage>
</organism>
<dbReference type="Proteomes" id="UP000006882">
    <property type="component" value="Chromosome G2"/>
</dbReference>
<proteinExistence type="predicted"/>